<feature type="binding site" description="covalent" evidence="13">
    <location>
        <position position="50"/>
    </location>
    <ligand>
        <name>heme</name>
        <dbReference type="ChEBI" id="CHEBI:30413"/>
        <label>1</label>
    </ligand>
</feature>
<keyword evidence="4" id="KW-1003">Cell membrane</keyword>
<gene>
    <name evidence="17" type="primary">nrfH</name>
    <name evidence="17" type="ordered locus">CJJ81176_1360</name>
</gene>
<dbReference type="InterPro" id="IPR017571">
    <property type="entry name" value="NrfH"/>
</dbReference>
<feature type="binding site" description="covalent" evidence="13">
    <location>
        <position position="158"/>
    </location>
    <ligand>
        <name>heme</name>
        <dbReference type="ChEBI" id="CHEBI:30413"/>
        <label>4</label>
    </ligand>
</feature>
<evidence type="ECO:0000256" key="11">
    <source>
        <dbReference type="ARBA" id="ARBA00023136"/>
    </source>
</evidence>
<dbReference type="GO" id="GO:0005886">
    <property type="term" value="C:plasma membrane"/>
    <property type="evidence" value="ECO:0007669"/>
    <property type="project" value="UniProtKB-SubCell"/>
</dbReference>
<feature type="binding site" description="covalent" evidence="13">
    <location>
        <position position="161"/>
    </location>
    <ligand>
        <name>heme</name>
        <dbReference type="ChEBI" id="CHEBI:30413"/>
        <label>4</label>
    </ligand>
</feature>
<feature type="binding site" evidence="13">
    <location>
        <position position="92"/>
    </location>
    <ligand>
        <name>a menaquinol</name>
        <dbReference type="ChEBI" id="CHEBI:18151"/>
    </ligand>
</feature>
<evidence type="ECO:0000256" key="3">
    <source>
        <dbReference type="ARBA" id="ARBA00022448"/>
    </source>
</evidence>
<comment type="PTM">
    <text evidence="12">Binds 4 heme groups per subunit.</text>
</comment>
<organism evidence="17 18">
    <name type="scientific">Campylobacter jejuni subsp. jejuni serotype O:23/36 (strain 81-176)</name>
    <dbReference type="NCBI Taxonomy" id="354242"/>
    <lineage>
        <taxon>Bacteria</taxon>
        <taxon>Pseudomonadati</taxon>
        <taxon>Campylobacterota</taxon>
        <taxon>Epsilonproteobacteria</taxon>
        <taxon>Campylobacterales</taxon>
        <taxon>Campylobacteraceae</taxon>
        <taxon>Campylobacter</taxon>
    </lineage>
</organism>
<feature type="binding site" description="axial binding residue" evidence="14">
    <location>
        <position position="162"/>
    </location>
    <ligand>
        <name>heme</name>
        <dbReference type="ChEBI" id="CHEBI:30413"/>
        <label>4</label>
    </ligand>
    <ligandPart>
        <name>Fe</name>
        <dbReference type="ChEBI" id="CHEBI:18248"/>
    </ligandPart>
</feature>
<dbReference type="GO" id="GO:0020037">
    <property type="term" value="F:heme binding"/>
    <property type="evidence" value="ECO:0007669"/>
    <property type="project" value="InterPro"/>
</dbReference>
<feature type="binding site" description="axial binding residue" evidence="14">
    <location>
        <position position="84"/>
    </location>
    <ligand>
        <name>heme</name>
        <dbReference type="ChEBI" id="CHEBI:30413"/>
        <label>2</label>
    </ligand>
    <ligandPart>
        <name>Fe</name>
        <dbReference type="ChEBI" id="CHEBI:18248"/>
    </ligandPart>
</feature>
<evidence type="ECO:0000313" key="17">
    <source>
        <dbReference type="EMBL" id="EAQ72638.2"/>
    </source>
</evidence>
<evidence type="ECO:0000256" key="15">
    <source>
        <dbReference type="SAM" id="Phobius"/>
    </source>
</evidence>
<evidence type="ECO:0000256" key="1">
    <source>
        <dbReference type="ARBA" id="ARBA00004162"/>
    </source>
</evidence>
<dbReference type="eggNOG" id="COG3005">
    <property type="taxonomic scope" value="Bacteria"/>
</dbReference>
<dbReference type="AlphaFoldDB" id="A0A0H3PI21"/>
<proteinExistence type="inferred from homology"/>
<evidence type="ECO:0000256" key="14">
    <source>
        <dbReference type="PIRSR" id="PIRSR000013-2"/>
    </source>
</evidence>
<dbReference type="KEGG" id="cjj:CJJ81176_1360"/>
<dbReference type="Gene3D" id="1.10.3820.10">
    <property type="entry name" value="Di-heme elbow motif domain"/>
    <property type="match status" value="1"/>
</dbReference>
<protein>
    <recommendedName>
        <fullName evidence="12">Cytochrome c-type protein</fullName>
    </recommendedName>
</protein>
<keyword evidence="5 12" id="KW-0349">Heme</keyword>
<evidence type="ECO:0000256" key="13">
    <source>
        <dbReference type="PIRSR" id="PIRSR000013-1"/>
    </source>
</evidence>
<evidence type="ECO:0000256" key="4">
    <source>
        <dbReference type="ARBA" id="ARBA00022475"/>
    </source>
</evidence>
<keyword evidence="3 12" id="KW-0813">Transport</keyword>
<dbReference type="Proteomes" id="UP000000646">
    <property type="component" value="Chromosome"/>
</dbReference>
<evidence type="ECO:0000256" key="5">
    <source>
        <dbReference type="ARBA" id="ARBA00022617"/>
    </source>
</evidence>
<dbReference type="PIRSF" id="PIRSF000013">
    <property type="entry name" value="4_hem_cytochrm_NapC"/>
    <property type="match status" value="1"/>
</dbReference>
<evidence type="ECO:0000256" key="7">
    <source>
        <dbReference type="ARBA" id="ARBA00022723"/>
    </source>
</evidence>
<dbReference type="InterPro" id="IPR051174">
    <property type="entry name" value="Cytochrome_c-type_ET"/>
</dbReference>
<dbReference type="InterPro" id="IPR038266">
    <property type="entry name" value="NapC/NirT_cytc_sf"/>
</dbReference>
<dbReference type="HOGENOM" id="CLU_096753_0_2_7"/>
<dbReference type="PANTHER" id="PTHR30333">
    <property type="entry name" value="CYTOCHROME C-TYPE PROTEIN"/>
    <property type="match status" value="1"/>
</dbReference>
<evidence type="ECO:0000256" key="10">
    <source>
        <dbReference type="ARBA" id="ARBA00023004"/>
    </source>
</evidence>
<evidence type="ECO:0000256" key="9">
    <source>
        <dbReference type="ARBA" id="ARBA00022989"/>
    </source>
</evidence>
<reference evidence="18" key="1">
    <citation type="submission" date="2006-12" db="EMBL/GenBank/DDBJ databases">
        <authorList>
            <person name="Fouts D.E."/>
            <person name="Nelson K.E."/>
            <person name="Sebastian Y."/>
        </authorList>
    </citation>
    <scope>NUCLEOTIDE SEQUENCE [LARGE SCALE GENOMIC DNA]</scope>
    <source>
        <strain evidence="18">81-176</strain>
    </source>
</reference>
<evidence type="ECO:0000313" key="18">
    <source>
        <dbReference type="Proteomes" id="UP000000646"/>
    </source>
</evidence>
<evidence type="ECO:0000256" key="12">
    <source>
        <dbReference type="PIRNR" id="PIRNR000013"/>
    </source>
</evidence>
<name>A0A0H3PI21_CAMJJ</name>
<comment type="cofactor">
    <cofactor evidence="13">
        <name>heme</name>
        <dbReference type="ChEBI" id="CHEBI:30413"/>
    </cofactor>
    <text evidence="13">Binds 4 heme groups per subunit.</text>
</comment>
<feature type="binding site" description="covalent" evidence="13">
    <location>
        <position position="135"/>
    </location>
    <ligand>
        <name>heme</name>
        <dbReference type="ChEBI" id="CHEBI:30413"/>
        <label>3</label>
    </ligand>
</feature>
<feature type="binding site" description="covalent" evidence="13">
    <location>
        <position position="83"/>
    </location>
    <ligand>
        <name>heme</name>
        <dbReference type="ChEBI" id="CHEBI:30413"/>
        <label>2</label>
    </ligand>
</feature>
<dbReference type="PANTHER" id="PTHR30333:SF1">
    <property type="entry name" value="CYTOCHROME C-TYPE PROTEIN NAPC"/>
    <property type="match status" value="1"/>
</dbReference>
<feature type="transmembrane region" description="Helical" evidence="15">
    <location>
        <begin position="12"/>
        <end position="35"/>
    </location>
</feature>
<dbReference type="GO" id="GO:0046872">
    <property type="term" value="F:metal ion binding"/>
    <property type="evidence" value="ECO:0007669"/>
    <property type="project" value="UniProtKB-KW"/>
</dbReference>
<keyword evidence="10 12" id="KW-0408">Iron</keyword>
<evidence type="ECO:0000259" key="16">
    <source>
        <dbReference type="Pfam" id="PF03264"/>
    </source>
</evidence>
<dbReference type="RefSeq" id="WP_010891930.1">
    <property type="nucleotide sequence ID" value="NC_008787.1"/>
</dbReference>
<feature type="binding site" description="covalent" evidence="13">
    <location>
        <position position="132"/>
    </location>
    <ligand>
        <name>heme</name>
        <dbReference type="ChEBI" id="CHEBI:30413"/>
        <label>3</label>
    </ligand>
</feature>
<sequence length="171" mass="19176">MIILRRKILKKTSNLFTIFLVLLFVFFAVGFYTFYNAKGTSYLSNASESCNNCHIMNEVYNEYMAGPHSQKVKGEPRATCVDCHLPHNFVAKWIAKAQSGLGHAYAFTFKLDELPTNLSATEKSRKMVQENCIRCHADFAQTAINATTNPHADKSLNCASCHKDVGHKHGI</sequence>
<keyword evidence="9 15" id="KW-1133">Transmembrane helix</keyword>
<dbReference type="GO" id="GO:0019333">
    <property type="term" value="P:denitrification pathway"/>
    <property type="evidence" value="ECO:0007669"/>
    <property type="project" value="InterPro"/>
</dbReference>
<dbReference type="Pfam" id="PF03264">
    <property type="entry name" value="Cytochrom_NNT"/>
    <property type="match status" value="1"/>
</dbReference>
<feature type="binding site" description="axial binding residue" evidence="14">
    <location>
        <position position="56"/>
    </location>
    <ligand>
        <name>heme</name>
        <dbReference type="ChEBI" id="CHEBI:30413"/>
        <label>1</label>
    </ligand>
    <ligandPart>
        <name>Fe</name>
        <dbReference type="ChEBI" id="CHEBI:18248"/>
    </ligandPart>
</feature>
<keyword evidence="11 15" id="KW-0472">Membrane</keyword>
<accession>A0A0H3PI21</accession>
<dbReference type="EMBL" id="CP000538">
    <property type="protein sequence ID" value="EAQ72638.2"/>
    <property type="molecule type" value="Genomic_DNA"/>
</dbReference>
<feature type="binding site" description="covalent" evidence="13">
    <location>
        <position position="53"/>
    </location>
    <ligand>
        <name>heme</name>
        <dbReference type="ChEBI" id="CHEBI:30413"/>
        <label>1</label>
    </ligand>
</feature>
<evidence type="ECO:0000256" key="2">
    <source>
        <dbReference type="ARBA" id="ARBA00007395"/>
    </source>
</evidence>
<comment type="similarity">
    <text evidence="2">Belongs to the NapC/NirT/NrfH family.</text>
</comment>
<evidence type="ECO:0000256" key="6">
    <source>
        <dbReference type="ARBA" id="ARBA00022692"/>
    </source>
</evidence>
<dbReference type="GO" id="GO:0022900">
    <property type="term" value="P:electron transport chain"/>
    <property type="evidence" value="ECO:0007669"/>
    <property type="project" value="InterPro"/>
</dbReference>
<keyword evidence="6 15" id="KW-0812">Transmembrane</keyword>
<feature type="domain" description="NapC/NirT cytochrome c N-terminal" evidence="16">
    <location>
        <begin position="18"/>
        <end position="168"/>
    </location>
</feature>
<dbReference type="NCBIfam" id="TIGR03153">
    <property type="entry name" value="cytochr_NrfH"/>
    <property type="match status" value="1"/>
</dbReference>
<feature type="binding site" description="covalent" evidence="13">
    <location>
        <position position="80"/>
    </location>
    <ligand>
        <name>heme</name>
        <dbReference type="ChEBI" id="CHEBI:30413"/>
        <label>2</label>
    </ligand>
</feature>
<dbReference type="GO" id="GO:0009061">
    <property type="term" value="P:anaerobic respiration"/>
    <property type="evidence" value="ECO:0007669"/>
    <property type="project" value="TreeGrafter"/>
</dbReference>
<dbReference type="InterPro" id="IPR036280">
    <property type="entry name" value="Multihaem_cyt_sf"/>
</dbReference>
<feature type="binding site" description="axial binding residue" evidence="14">
    <location>
        <position position="136"/>
    </location>
    <ligand>
        <name>heme</name>
        <dbReference type="ChEBI" id="CHEBI:30413"/>
        <label>3</label>
    </ligand>
    <ligandPart>
        <name>Fe</name>
        <dbReference type="ChEBI" id="CHEBI:18248"/>
    </ligandPart>
</feature>
<keyword evidence="8 12" id="KW-0249">Electron transport</keyword>
<feature type="binding site" description="axial binding residue" evidence="14">
    <location>
        <position position="167"/>
    </location>
    <ligand>
        <name>heme</name>
        <dbReference type="ChEBI" id="CHEBI:30413"/>
        <label>2</label>
    </ligand>
    <ligandPart>
        <name>Fe</name>
        <dbReference type="ChEBI" id="CHEBI:18248"/>
    </ligandPart>
</feature>
<dbReference type="InterPro" id="IPR024717">
    <property type="entry name" value="NapC/NirT/NrfH"/>
</dbReference>
<dbReference type="SUPFAM" id="SSF48695">
    <property type="entry name" value="Multiheme cytochromes"/>
    <property type="match status" value="1"/>
</dbReference>
<keyword evidence="7 12" id="KW-0479">Metal-binding</keyword>
<dbReference type="InterPro" id="IPR005126">
    <property type="entry name" value="NapC/NirT_cyt_c_N"/>
</dbReference>
<evidence type="ECO:0000256" key="8">
    <source>
        <dbReference type="ARBA" id="ARBA00022982"/>
    </source>
</evidence>
<comment type="subcellular location">
    <subcellularLocation>
        <location evidence="1">Cell membrane</location>
        <topology evidence="1">Single-pass membrane protein</topology>
    </subcellularLocation>
</comment>
<dbReference type="GO" id="GO:0009055">
    <property type="term" value="F:electron transfer activity"/>
    <property type="evidence" value="ECO:0007669"/>
    <property type="project" value="TreeGrafter"/>
</dbReference>